<feature type="transmembrane region" description="Helical" evidence="8">
    <location>
        <begin position="121"/>
        <end position="143"/>
    </location>
</feature>
<comment type="similarity">
    <text evidence="2">Belongs to the binding-protein-dependent transport system permease family. FecCD subfamily.</text>
</comment>
<evidence type="ECO:0000256" key="2">
    <source>
        <dbReference type="ARBA" id="ARBA00007935"/>
    </source>
</evidence>
<keyword evidence="4" id="KW-1003">Cell membrane</keyword>
<accession>A0A8E2LCW7</accession>
<dbReference type="GO" id="GO:0022857">
    <property type="term" value="F:transmembrane transporter activity"/>
    <property type="evidence" value="ECO:0007669"/>
    <property type="project" value="InterPro"/>
</dbReference>
<evidence type="ECO:0000256" key="7">
    <source>
        <dbReference type="ARBA" id="ARBA00023136"/>
    </source>
</evidence>
<gene>
    <name evidence="9" type="ORF">BWZ43_20200</name>
</gene>
<evidence type="ECO:0000256" key="1">
    <source>
        <dbReference type="ARBA" id="ARBA00004651"/>
    </source>
</evidence>
<keyword evidence="7 8" id="KW-0472">Membrane</keyword>
<dbReference type="SUPFAM" id="SSF81345">
    <property type="entry name" value="ABC transporter involved in vitamin B12 uptake, BtuC"/>
    <property type="match status" value="1"/>
</dbReference>
<evidence type="ECO:0000256" key="5">
    <source>
        <dbReference type="ARBA" id="ARBA00022692"/>
    </source>
</evidence>
<evidence type="ECO:0000256" key="3">
    <source>
        <dbReference type="ARBA" id="ARBA00022448"/>
    </source>
</evidence>
<evidence type="ECO:0000256" key="4">
    <source>
        <dbReference type="ARBA" id="ARBA00022475"/>
    </source>
</evidence>
<feature type="transmembrane region" description="Helical" evidence="8">
    <location>
        <begin position="12"/>
        <end position="32"/>
    </location>
</feature>
<keyword evidence="10" id="KW-1185">Reference proteome</keyword>
<dbReference type="Pfam" id="PF01032">
    <property type="entry name" value="FecCD"/>
    <property type="match status" value="1"/>
</dbReference>
<feature type="transmembrane region" description="Helical" evidence="8">
    <location>
        <begin position="155"/>
        <end position="177"/>
    </location>
</feature>
<proteinExistence type="inferred from homology"/>
<feature type="transmembrane region" description="Helical" evidence="8">
    <location>
        <begin position="283"/>
        <end position="301"/>
    </location>
</feature>
<keyword evidence="5 8" id="KW-0812">Transmembrane</keyword>
<reference evidence="9 10" key="1">
    <citation type="submission" date="2017-01" db="EMBL/GenBank/DDBJ databases">
        <title>Draft genome sequence of Bacillus oleronius.</title>
        <authorList>
            <person name="Allam M."/>
        </authorList>
    </citation>
    <scope>NUCLEOTIDE SEQUENCE [LARGE SCALE GENOMIC DNA]</scope>
    <source>
        <strain evidence="9 10">DSM 9356</strain>
    </source>
</reference>
<evidence type="ECO:0000256" key="6">
    <source>
        <dbReference type="ARBA" id="ARBA00022989"/>
    </source>
</evidence>
<protein>
    <submittedName>
        <fullName evidence="9">Iron ABC transporter permease</fullName>
    </submittedName>
</protein>
<dbReference type="Gene3D" id="1.10.3470.10">
    <property type="entry name" value="ABC transporter involved in vitamin B12 uptake, BtuC"/>
    <property type="match status" value="1"/>
</dbReference>
<feature type="transmembrane region" description="Helical" evidence="8">
    <location>
        <begin position="94"/>
        <end position="115"/>
    </location>
</feature>
<feature type="transmembrane region" description="Helical" evidence="8">
    <location>
        <begin position="197"/>
        <end position="217"/>
    </location>
</feature>
<dbReference type="FunFam" id="1.10.3470.10:FF:000001">
    <property type="entry name" value="Vitamin B12 ABC transporter permease BtuC"/>
    <property type="match status" value="1"/>
</dbReference>
<evidence type="ECO:0000313" key="10">
    <source>
        <dbReference type="Proteomes" id="UP000189761"/>
    </source>
</evidence>
<dbReference type="PANTHER" id="PTHR30472:SF69">
    <property type="entry name" value="HEME-IRON TRANSPORT SYSTEM PERMEASE PROTEIN ISDF-RELATED"/>
    <property type="match status" value="1"/>
</dbReference>
<sequence length="337" mass="36291">MIHPALVKKQRIILCILLVLIIMTIVLGMGIGDASLSYDRLLPTLFGKGSFTEEFVLFSIRLPRIIITFLAGIALALSGAILQGITRNDLADPGIIGINSGAGVAISIFFLFFPIEVGSFVYMLPLLAFAGALVTAILIYIFSYQKNIGLQPVRLVLVGIGFSMALSGVMILLISSAEREKVDFISKWLVGNIWGDDWPFIWAFLPWLLILIPYTLFKANRLNILSLSEPVAIGVGVSLEKERISLLLTAVALAASAVSVTGGISFIGLMAPHIAKSLVGPRNQLFIPVAIMIGGWLLLVADTIGRNIIDPSGIPAGIMVALIGAPYFMYLLLKKQA</sequence>
<name>A0A8E2LCW7_9BACI</name>
<dbReference type="EMBL" id="MTLA01000292">
    <property type="protein sequence ID" value="OOP66593.1"/>
    <property type="molecule type" value="Genomic_DNA"/>
</dbReference>
<keyword evidence="6 8" id="KW-1133">Transmembrane helix</keyword>
<dbReference type="GO" id="GO:0005886">
    <property type="term" value="C:plasma membrane"/>
    <property type="evidence" value="ECO:0007669"/>
    <property type="project" value="UniProtKB-SubCell"/>
</dbReference>
<evidence type="ECO:0000313" key="9">
    <source>
        <dbReference type="EMBL" id="OOP66593.1"/>
    </source>
</evidence>
<dbReference type="InterPro" id="IPR000522">
    <property type="entry name" value="ABC_transptr_permease_BtuC"/>
</dbReference>
<dbReference type="InterPro" id="IPR037294">
    <property type="entry name" value="ABC_BtuC-like"/>
</dbReference>
<dbReference type="CDD" id="cd06550">
    <property type="entry name" value="TM_ABC_iron-siderophores_like"/>
    <property type="match status" value="1"/>
</dbReference>
<feature type="transmembrane region" description="Helical" evidence="8">
    <location>
        <begin position="62"/>
        <end position="82"/>
    </location>
</feature>
<dbReference type="RefSeq" id="WP_078111046.1">
    <property type="nucleotide sequence ID" value="NZ_CP065424.1"/>
</dbReference>
<comment type="caution">
    <text evidence="9">The sequence shown here is derived from an EMBL/GenBank/DDBJ whole genome shotgun (WGS) entry which is preliminary data.</text>
</comment>
<organism evidence="9 10">
    <name type="scientific">Heyndrickxia oleronia</name>
    <dbReference type="NCBI Taxonomy" id="38875"/>
    <lineage>
        <taxon>Bacteria</taxon>
        <taxon>Bacillati</taxon>
        <taxon>Bacillota</taxon>
        <taxon>Bacilli</taxon>
        <taxon>Bacillales</taxon>
        <taxon>Bacillaceae</taxon>
        <taxon>Heyndrickxia</taxon>
    </lineage>
</organism>
<dbReference type="PANTHER" id="PTHR30472">
    <property type="entry name" value="FERRIC ENTEROBACTIN TRANSPORT SYSTEM PERMEASE PROTEIN"/>
    <property type="match status" value="1"/>
</dbReference>
<evidence type="ECO:0000256" key="8">
    <source>
        <dbReference type="SAM" id="Phobius"/>
    </source>
</evidence>
<dbReference type="AlphaFoldDB" id="A0A8E2LCW7"/>
<dbReference type="Proteomes" id="UP000189761">
    <property type="component" value="Unassembled WGS sequence"/>
</dbReference>
<dbReference type="GO" id="GO:0033214">
    <property type="term" value="P:siderophore-iron import into cell"/>
    <property type="evidence" value="ECO:0007669"/>
    <property type="project" value="TreeGrafter"/>
</dbReference>
<comment type="subcellular location">
    <subcellularLocation>
        <location evidence="1">Cell membrane</location>
        <topology evidence="1">Multi-pass membrane protein</topology>
    </subcellularLocation>
</comment>
<feature type="transmembrane region" description="Helical" evidence="8">
    <location>
        <begin position="246"/>
        <end position="271"/>
    </location>
</feature>
<feature type="transmembrane region" description="Helical" evidence="8">
    <location>
        <begin position="313"/>
        <end position="333"/>
    </location>
</feature>
<keyword evidence="3" id="KW-0813">Transport</keyword>